<gene>
    <name evidence="2" type="ORF">Lste_2107</name>
</gene>
<dbReference type="GeneID" id="93291419"/>
<keyword evidence="3" id="KW-1185">Reference proteome</keyword>
<organism evidence="2 3">
    <name type="scientific">Legionella steelei</name>
    <dbReference type="NCBI Taxonomy" id="947033"/>
    <lineage>
        <taxon>Bacteria</taxon>
        <taxon>Pseudomonadati</taxon>
        <taxon>Pseudomonadota</taxon>
        <taxon>Gammaproteobacteria</taxon>
        <taxon>Legionellales</taxon>
        <taxon>Legionellaceae</taxon>
        <taxon>Legionella</taxon>
    </lineage>
</organism>
<reference evidence="2 3" key="1">
    <citation type="submission" date="2015-11" db="EMBL/GenBank/DDBJ databases">
        <title>Genomic analysis of 38 Legionella species identifies large and diverse effector repertoires.</title>
        <authorList>
            <person name="Burstein D."/>
            <person name="Amaro F."/>
            <person name="Zusman T."/>
            <person name="Lifshitz Z."/>
            <person name="Cohen O."/>
            <person name="Gilbert J.A."/>
            <person name="Pupko T."/>
            <person name="Shuman H.A."/>
            <person name="Segal G."/>
        </authorList>
    </citation>
    <scope>NUCLEOTIDE SEQUENCE [LARGE SCALE GENOMIC DNA]</scope>
    <source>
        <strain evidence="2 3">IMVS3376</strain>
    </source>
</reference>
<accession>A0A0W0ZIE7</accession>
<name>A0A0W0ZIE7_9GAMM</name>
<dbReference type="EMBL" id="LNYY01000019">
    <property type="protein sequence ID" value="KTD68949.1"/>
    <property type="molecule type" value="Genomic_DNA"/>
</dbReference>
<dbReference type="OrthoDB" id="5649673at2"/>
<dbReference type="InterPro" id="IPR038732">
    <property type="entry name" value="HpyO/CreE_NAD-binding"/>
</dbReference>
<evidence type="ECO:0000313" key="3">
    <source>
        <dbReference type="Proteomes" id="UP000054926"/>
    </source>
</evidence>
<evidence type="ECO:0000259" key="1">
    <source>
        <dbReference type="Pfam" id="PF13454"/>
    </source>
</evidence>
<dbReference type="RefSeq" id="WP_019349565.1">
    <property type="nucleotide sequence ID" value="NZ_LNYY01000019.1"/>
</dbReference>
<dbReference type="SUPFAM" id="SSF51905">
    <property type="entry name" value="FAD/NAD(P)-binding domain"/>
    <property type="match status" value="1"/>
</dbReference>
<dbReference type="Proteomes" id="UP000054926">
    <property type="component" value="Unassembled WGS sequence"/>
</dbReference>
<evidence type="ECO:0000313" key="2">
    <source>
        <dbReference type="EMBL" id="KTD68949.1"/>
    </source>
</evidence>
<sequence>MPKIIAIAGMGLCGNAIFCRLIHLFSTIKYPGNDITLLVFEQNPQYLATGFAYSIDSPEFWTLNNPADGFKFTSTTDILTEWIDANPDLLQDHYPHSDKQYIPRAVVGHYLCAQYEKHKTLAKSLGITVKEIFLPISDICPLKEGNYQIACTDQNYIADRLFITTGHLTNPFFHTVENQPGFLRFENTTGNPDAWDLADDVYIIGGQAAFVDAALWLTMKKQYSGKIHSVTRNPNILTTKGNIDSCDTTKQQELSNSLQKRFPDSLTFSEAKTLFWNAYQNDAKNPVDPTHPRGALETLRYQMNKFDHLPENNPIPGNIDELRAFIKTFYFSGCYTHMWQSLNVEGKEQFLKYFYSLLMAYLTGITPVNARIMLHLYEKNRIIEHHGLASVSYDEVNHRFQLLFTSGEVLYAATLIDATGYRYKPDPNSVKPMLLDKLAQTGLISTKPYGGIHLTDHYQVIDTHGKVHENLVCIGPVANYNHPVPTPHSSFMVYRDVDLVMDQFASTFHVTENRSIKSTPECFQ</sequence>
<dbReference type="AlphaFoldDB" id="A0A0W0ZIE7"/>
<feature type="domain" description="FAD-dependent urate hydroxylase HpyO/Asp monooxygenase CreE-like FAD/NAD(P)-binding" evidence="1">
    <location>
        <begin position="6"/>
        <end position="167"/>
    </location>
</feature>
<dbReference type="PANTHER" id="PTHR40254">
    <property type="entry name" value="BLR0577 PROTEIN"/>
    <property type="match status" value="1"/>
</dbReference>
<dbReference type="Pfam" id="PF13454">
    <property type="entry name" value="NAD_binding_9"/>
    <property type="match status" value="1"/>
</dbReference>
<dbReference type="PATRIC" id="fig|947033.5.peg.2233"/>
<dbReference type="InterPro" id="IPR052189">
    <property type="entry name" value="L-asp_N-monooxygenase_NS-form"/>
</dbReference>
<proteinExistence type="predicted"/>
<dbReference type="PANTHER" id="PTHR40254:SF1">
    <property type="entry name" value="BLR0577 PROTEIN"/>
    <property type="match status" value="1"/>
</dbReference>
<protein>
    <recommendedName>
        <fullName evidence="1">FAD-dependent urate hydroxylase HpyO/Asp monooxygenase CreE-like FAD/NAD(P)-binding domain-containing protein</fullName>
    </recommendedName>
</protein>
<comment type="caution">
    <text evidence="2">The sequence shown here is derived from an EMBL/GenBank/DDBJ whole genome shotgun (WGS) entry which is preliminary data.</text>
</comment>
<dbReference type="InterPro" id="IPR036188">
    <property type="entry name" value="FAD/NAD-bd_sf"/>
</dbReference>